<dbReference type="EMBL" id="JAFBFC010000004">
    <property type="protein sequence ID" value="MBM7703815.1"/>
    <property type="molecule type" value="Genomic_DNA"/>
</dbReference>
<reference evidence="2 3" key="1">
    <citation type="submission" date="2021-01" db="EMBL/GenBank/DDBJ databases">
        <title>Genomic Encyclopedia of Type Strains, Phase IV (KMG-IV): sequencing the most valuable type-strain genomes for metagenomic binning, comparative biology and taxonomic classification.</title>
        <authorList>
            <person name="Goeker M."/>
        </authorList>
    </citation>
    <scope>NUCLEOTIDE SEQUENCE [LARGE SCALE GENOMIC DNA]</scope>
    <source>
        <strain evidence="2 3">DSM 104297</strain>
    </source>
</reference>
<dbReference type="RefSeq" id="WP_205187775.1">
    <property type="nucleotide sequence ID" value="NZ_JAFBFC010000004.1"/>
</dbReference>
<feature type="transmembrane region" description="Helical" evidence="1">
    <location>
        <begin position="79"/>
        <end position="104"/>
    </location>
</feature>
<keyword evidence="3" id="KW-1185">Reference proteome</keyword>
<sequence length="246" mass="29057">MIWFTVLIVTICIIRPYIESISVRRIASERKKVSYYKEQSFFYALILLFFVLLIFYFNFSFSTFGWNSVYFQTIQDSHAYPAVFEYLLLLGFVGFLFVSFMIGWMSDHGERVFLEQELPMSVEATVPTTKKERSWWFTYSGVSGFVESVVYFPAFFYFFHTLLLIQNNWLLAAVMGLAYFMSQLAFQRDRLSFQTFLVGTSLSALYIMTNSIIFILFFYALSFLVYDVYQDDLNYKGNHVTKKKMS</sequence>
<evidence type="ECO:0000313" key="2">
    <source>
        <dbReference type="EMBL" id="MBM7703815.1"/>
    </source>
</evidence>
<gene>
    <name evidence="2" type="ORF">JOC83_002664</name>
</gene>
<keyword evidence="1" id="KW-1133">Transmembrane helix</keyword>
<comment type="caution">
    <text evidence="2">The sequence shown here is derived from an EMBL/GenBank/DDBJ whole genome shotgun (WGS) entry which is preliminary data.</text>
</comment>
<evidence type="ECO:0000313" key="3">
    <source>
        <dbReference type="Proteomes" id="UP000809829"/>
    </source>
</evidence>
<accession>A0ABS2QWG1</accession>
<name>A0ABS2QWG1_9BACI</name>
<feature type="transmembrane region" description="Helical" evidence="1">
    <location>
        <begin position="165"/>
        <end position="182"/>
    </location>
</feature>
<protein>
    <submittedName>
        <fullName evidence="2">Membrane-associated HD superfamily phosphohydrolase</fullName>
    </submittedName>
</protein>
<keyword evidence="1" id="KW-0472">Membrane</keyword>
<organism evidence="2 3">
    <name type="scientific">Priestia iocasae</name>
    <dbReference type="NCBI Taxonomy" id="2291674"/>
    <lineage>
        <taxon>Bacteria</taxon>
        <taxon>Bacillati</taxon>
        <taxon>Bacillota</taxon>
        <taxon>Bacilli</taxon>
        <taxon>Bacillales</taxon>
        <taxon>Bacillaceae</taxon>
        <taxon>Priestia</taxon>
    </lineage>
</organism>
<feature type="transmembrane region" description="Helical" evidence="1">
    <location>
        <begin position="136"/>
        <end position="159"/>
    </location>
</feature>
<evidence type="ECO:0000256" key="1">
    <source>
        <dbReference type="SAM" id="Phobius"/>
    </source>
</evidence>
<proteinExistence type="predicted"/>
<keyword evidence="1" id="KW-0812">Transmembrane</keyword>
<dbReference type="Proteomes" id="UP000809829">
    <property type="component" value="Unassembled WGS sequence"/>
</dbReference>
<feature type="transmembrane region" description="Helical" evidence="1">
    <location>
        <begin position="203"/>
        <end position="226"/>
    </location>
</feature>
<feature type="transmembrane region" description="Helical" evidence="1">
    <location>
        <begin position="40"/>
        <end position="59"/>
    </location>
</feature>